<dbReference type="AlphaFoldDB" id="A0A084R0M8"/>
<keyword evidence="4" id="KW-1185">Reference proteome</keyword>
<dbReference type="NCBIfam" id="NF040586">
    <property type="entry name" value="FxSxx_TPR"/>
    <property type="match status" value="1"/>
</dbReference>
<dbReference type="SUPFAM" id="SSF52540">
    <property type="entry name" value="P-loop containing nucleoside triphosphate hydrolases"/>
    <property type="match status" value="1"/>
</dbReference>
<feature type="compositionally biased region" description="Acidic residues" evidence="1">
    <location>
        <begin position="1097"/>
        <end position="1107"/>
    </location>
</feature>
<dbReference type="InterPro" id="IPR035994">
    <property type="entry name" value="Nucleoside_phosphorylase_sf"/>
</dbReference>
<protein>
    <recommendedName>
        <fullName evidence="2">Rhodanese domain-containing protein</fullName>
    </recommendedName>
</protein>
<dbReference type="Pfam" id="PF13374">
    <property type="entry name" value="TPR_10"/>
    <property type="match status" value="6"/>
</dbReference>
<dbReference type="InParanoid" id="A0A084R0M8"/>
<dbReference type="OrthoDB" id="626167at2759"/>
<evidence type="ECO:0000313" key="4">
    <source>
        <dbReference type="Proteomes" id="UP000028524"/>
    </source>
</evidence>
<dbReference type="Gene3D" id="3.40.50.300">
    <property type="entry name" value="P-loop containing nucleotide triphosphate hydrolases"/>
    <property type="match status" value="1"/>
</dbReference>
<dbReference type="EMBL" id="KL659360">
    <property type="protein sequence ID" value="KFA69763.1"/>
    <property type="molecule type" value="Genomic_DNA"/>
</dbReference>
<organism evidence="3 4">
    <name type="scientific">Stachybotrys chlorohalonatus (strain IBT 40285)</name>
    <dbReference type="NCBI Taxonomy" id="1283841"/>
    <lineage>
        <taxon>Eukaryota</taxon>
        <taxon>Fungi</taxon>
        <taxon>Dikarya</taxon>
        <taxon>Ascomycota</taxon>
        <taxon>Pezizomycotina</taxon>
        <taxon>Sordariomycetes</taxon>
        <taxon>Hypocreomycetidae</taxon>
        <taxon>Hypocreales</taxon>
        <taxon>Stachybotryaceae</taxon>
        <taxon>Stachybotrys</taxon>
    </lineage>
</organism>
<sequence>MASVPPSSRDEAVERVCDDLGCQESHVLVRERLEEKREWEQEGNIAAQNPALHVGSVASGDTTMRSAAHRDRIAAEEHVVAFEMEGAGVWEAVPCLVAKGVCDYADCHKNKGWQNFAAATAACAAKAILERYIQTDKNQNGAAPGQSHRPRPPDGLSIQFGSHNYGVQTGINRGTMANETNYGSQVGRNDGTINNAFHLPSGKVVLVFSSRAALTPSERAETPPQPFASIPFCRDRDFIDRGDLLDQVDRICSEPPRRVALVGMGGVGKSQLAIEYTHRISEGPTSQWVFWVHAGTRARVEEGFKTIADAVKLAGRNQPKADIPLLVYNWLSNERNGKWVMVMDSADDCDVFLDTVEGACGGRPLSTYLPQSRNGSIIITTRNKRLADRLTGKRDNAIEVGPMTETEAIVLLKKKLGSAPHWDSVVAEHLVQALDLVPLAISQAAAYIQAMWPRSSLEKYLDAFRESERKRMRLLEHDAGDLRRDGGASNAIFTTWRISFDYIRSKRPSAADLLALMSFFDRQGIPEWVLKGNGPTVDAASETSAEDMGSDSDDSNTDGKSDSDAGDDLDSRFEEDVGMLRDYCLVTTNEQRDEFEMHGLVQLSTRKWLRVSGQQEMFKQHYIERMASAFPTGAYENWTTCRSLFAHAQVAVDYQPNADGVEKWATLLYNGGWYAWLQARYDVAEQMVGKACKAWEKRFGKEDMASLCSTSLFAKVIRGRGRWDEAEMLEMQVMEMTKIKLGADHPDTLMSMNNLASTYQSQGRWDEAKLLFVQVMETRKIKLGADHPNTLTSMNNLASTYWNQGQWDKAEILQVQVMETCKTKLGADHPDTVLSIANLALTLWNQGRWDEAETLEVQVMETRKTKLGADHPETLTSMNNLASTYWNQGRWDEAETLEVQVMETRKTKLGADHPETLTSMNNLAFTWKILGRHEDALALMKSCVLARQRVLGHNHPYTLSSKAPLLKSHSEEKQYAGKAYTFGTTHHDGALKIYAHHPVAPTIQGGRPEYHMSQLRSFAMTYNRDTFVQGASALRNAVDLAQSYRTHCIQAANAKAQAPQIAEAAGRLEGGLDVRRIRGLQGFAALPNDPPTLPEYSYDEDDSQLLS</sequence>
<dbReference type="PROSITE" id="PS50206">
    <property type="entry name" value="RHODANESE_3"/>
    <property type="match status" value="1"/>
</dbReference>
<dbReference type="SUPFAM" id="SSF53167">
    <property type="entry name" value="Purine and uridine phosphorylases"/>
    <property type="match status" value="1"/>
</dbReference>
<accession>A0A084R0M8</accession>
<dbReference type="Proteomes" id="UP000028524">
    <property type="component" value="Unassembled WGS sequence"/>
</dbReference>
<proteinExistence type="predicted"/>
<dbReference type="InterPro" id="IPR001763">
    <property type="entry name" value="Rhodanese-like_dom"/>
</dbReference>
<dbReference type="STRING" id="1283841.A0A084R0M8"/>
<dbReference type="Gene3D" id="1.25.40.10">
    <property type="entry name" value="Tetratricopeptide repeat domain"/>
    <property type="match status" value="2"/>
</dbReference>
<name>A0A084R0M8_STAC4</name>
<dbReference type="GO" id="GO:0043531">
    <property type="term" value="F:ADP binding"/>
    <property type="evidence" value="ECO:0007669"/>
    <property type="project" value="InterPro"/>
</dbReference>
<gene>
    <name evidence="3" type="ORF">S40285_05999</name>
</gene>
<evidence type="ECO:0000256" key="1">
    <source>
        <dbReference type="SAM" id="MobiDB-lite"/>
    </source>
</evidence>
<dbReference type="SUPFAM" id="SSF48452">
    <property type="entry name" value="TPR-like"/>
    <property type="match status" value="2"/>
</dbReference>
<feature type="compositionally biased region" description="Basic and acidic residues" evidence="1">
    <location>
        <begin position="557"/>
        <end position="569"/>
    </location>
</feature>
<dbReference type="InterPro" id="IPR027417">
    <property type="entry name" value="P-loop_NTPase"/>
</dbReference>
<dbReference type="PANTHER" id="PTHR46082">
    <property type="entry name" value="ATP/GTP-BINDING PROTEIN-RELATED"/>
    <property type="match status" value="1"/>
</dbReference>
<dbReference type="InterPro" id="IPR011990">
    <property type="entry name" value="TPR-like_helical_dom_sf"/>
</dbReference>
<dbReference type="HOGENOM" id="CLU_000288_125_3_1"/>
<feature type="domain" description="Rhodanese" evidence="2">
    <location>
        <begin position="668"/>
        <end position="685"/>
    </location>
</feature>
<dbReference type="GO" id="GO:0003824">
    <property type="term" value="F:catalytic activity"/>
    <property type="evidence" value="ECO:0007669"/>
    <property type="project" value="InterPro"/>
</dbReference>
<feature type="region of interest" description="Disordered" evidence="1">
    <location>
        <begin position="531"/>
        <end position="569"/>
    </location>
</feature>
<dbReference type="PANTHER" id="PTHR46082:SF6">
    <property type="entry name" value="AAA+ ATPASE DOMAIN-CONTAINING PROTEIN-RELATED"/>
    <property type="match status" value="1"/>
</dbReference>
<dbReference type="InterPro" id="IPR053137">
    <property type="entry name" value="NLR-like"/>
</dbReference>
<reference evidence="3 4" key="1">
    <citation type="journal article" date="2014" name="BMC Genomics">
        <title>Comparative genome sequencing reveals chemotype-specific gene clusters in the toxigenic black mold Stachybotrys.</title>
        <authorList>
            <person name="Semeiks J."/>
            <person name="Borek D."/>
            <person name="Otwinowski Z."/>
            <person name="Grishin N.V."/>
        </authorList>
    </citation>
    <scope>NUCLEOTIDE SEQUENCE [LARGE SCALE GENOMIC DNA]</scope>
    <source>
        <strain evidence="3 4">IBT 40285</strain>
    </source>
</reference>
<feature type="region of interest" description="Disordered" evidence="1">
    <location>
        <begin position="1088"/>
        <end position="1107"/>
    </location>
</feature>
<dbReference type="GO" id="GO:0009116">
    <property type="term" value="P:nucleoside metabolic process"/>
    <property type="evidence" value="ECO:0007669"/>
    <property type="project" value="InterPro"/>
</dbReference>
<dbReference type="OMA" id="GQGKYEA"/>
<dbReference type="PRINTS" id="PR00381">
    <property type="entry name" value="KINESINLIGHT"/>
</dbReference>
<dbReference type="Pfam" id="PF00931">
    <property type="entry name" value="NB-ARC"/>
    <property type="match status" value="1"/>
</dbReference>
<dbReference type="InterPro" id="IPR002182">
    <property type="entry name" value="NB-ARC"/>
</dbReference>
<feature type="compositionally biased region" description="Acidic residues" evidence="1">
    <location>
        <begin position="544"/>
        <end position="556"/>
    </location>
</feature>
<evidence type="ECO:0000259" key="2">
    <source>
        <dbReference type="PROSITE" id="PS50206"/>
    </source>
</evidence>
<dbReference type="Gene3D" id="3.40.50.1580">
    <property type="entry name" value="Nucleoside phosphorylase domain"/>
    <property type="match status" value="1"/>
</dbReference>
<evidence type="ECO:0000313" key="3">
    <source>
        <dbReference type="EMBL" id="KFA69763.1"/>
    </source>
</evidence>